<dbReference type="Proteomes" id="UP001497512">
    <property type="component" value="Chromosome 8"/>
</dbReference>
<evidence type="ECO:0000313" key="2">
    <source>
        <dbReference type="EMBL" id="CAK9234424.1"/>
    </source>
</evidence>
<proteinExistence type="predicted"/>
<name>A0ABP0V069_9BRYO</name>
<feature type="compositionally biased region" description="Basic and acidic residues" evidence="1">
    <location>
        <begin position="133"/>
        <end position="151"/>
    </location>
</feature>
<protein>
    <submittedName>
        <fullName evidence="2">Uncharacterized protein</fullName>
    </submittedName>
</protein>
<accession>A0ABP0V069</accession>
<evidence type="ECO:0000313" key="3">
    <source>
        <dbReference type="Proteomes" id="UP001497512"/>
    </source>
</evidence>
<keyword evidence="3" id="KW-1185">Reference proteome</keyword>
<gene>
    <name evidence="2" type="ORF">CSSPTR1EN2_LOCUS22210</name>
</gene>
<evidence type="ECO:0000256" key="1">
    <source>
        <dbReference type="SAM" id="MobiDB-lite"/>
    </source>
</evidence>
<sequence length="151" mass="16947">MVREAKWILHRLRGLIEYDIQQEFSEIVKHSNDSIDAHGQQLCSKAEQMLQQLDAQVDPAIACSTMLNFFADGDAGRVQNQSSSVSKEAHTQPPPVSKESLKTPPVSGMDKKTTRDALEQACAVLQTYDAEPEEKRQEAAELQQEREHDGR</sequence>
<feature type="compositionally biased region" description="Basic and acidic residues" evidence="1">
    <location>
        <begin position="109"/>
        <end position="118"/>
    </location>
</feature>
<organism evidence="2 3">
    <name type="scientific">Sphagnum troendelagicum</name>
    <dbReference type="NCBI Taxonomy" id="128251"/>
    <lineage>
        <taxon>Eukaryota</taxon>
        <taxon>Viridiplantae</taxon>
        <taxon>Streptophyta</taxon>
        <taxon>Embryophyta</taxon>
        <taxon>Bryophyta</taxon>
        <taxon>Sphagnophytina</taxon>
        <taxon>Sphagnopsida</taxon>
        <taxon>Sphagnales</taxon>
        <taxon>Sphagnaceae</taxon>
        <taxon>Sphagnum</taxon>
    </lineage>
</organism>
<dbReference type="EMBL" id="OZ019900">
    <property type="protein sequence ID" value="CAK9234424.1"/>
    <property type="molecule type" value="Genomic_DNA"/>
</dbReference>
<reference evidence="2" key="1">
    <citation type="submission" date="2024-02" db="EMBL/GenBank/DDBJ databases">
        <authorList>
            <consortium name="ELIXIR-Norway"/>
            <consortium name="Elixir Norway"/>
        </authorList>
    </citation>
    <scope>NUCLEOTIDE SEQUENCE</scope>
</reference>
<feature type="region of interest" description="Disordered" evidence="1">
    <location>
        <begin position="76"/>
        <end position="151"/>
    </location>
</feature>